<dbReference type="Gene3D" id="1.10.510.10">
    <property type="entry name" value="Transferase(Phosphotransferase) domain 1"/>
    <property type="match status" value="2"/>
</dbReference>
<keyword evidence="3" id="KW-1185">Reference proteome</keyword>
<dbReference type="Gene3D" id="3.30.200.20">
    <property type="entry name" value="Phosphorylase Kinase, domain 1"/>
    <property type="match status" value="1"/>
</dbReference>
<evidence type="ECO:0000313" key="2">
    <source>
        <dbReference type="EMBL" id="KAG0564885.1"/>
    </source>
</evidence>
<gene>
    <name evidence="2" type="ORF">KC19_8G147700</name>
</gene>
<dbReference type="PANTHER" id="PTHR44329">
    <property type="entry name" value="SERINE/THREONINE-PROTEIN KINASE TNNI3K-RELATED"/>
    <property type="match status" value="1"/>
</dbReference>
<dbReference type="InterPro" id="IPR001245">
    <property type="entry name" value="Ser-Thr/Tyr_kinase_cat_dom"/>
</dbReference>
<dbReference type="GO" id="GO:0004674">
    <property type="term" value="F:protein serine/threonine kinase activity"/>
    <property type="evidence" value="ECO:0007669"/>
    <property type="project" value="TreeGrafter"/>
</dbReference>
<dbReference type="Pfam" id="PF07714">
    <property type="entry name" value="PK_Tyr_Ser-Thr"/>
    <property type="match status" value="2"/>
</dbReference>
<proteinExistence type="predicted"/>
<organism evidence="2 3">
    <name type="scientific">Ceratodon purpureus</name>
    <name type="common">Fire moss</name>
    <name type="synonym">Dicranum purpureum</name>
    <dbReference type="NCBI Taxonomy" id="3225"/>
    <lineage>
        <taxon>Eukaryota</taxon>
        <taxon>Viridiplantae</taxon>
        <taxon>Streptophyta</taxon>
        <taxon>Embryophyta</taxon>
        <taxon>Bryophyta</taxon>
        <taxon>Bryophytina</taxon>
        <taxon>Bryopsida</taxon>
        <taxon>Dicranidae</taxon>
        <taxon>Pseudoditrichales</taxon>
        <taxon>Ditrichaceae</taxon>
        <taxon>Ceratodon</taxon>
    </lineage>
</organism>
<dbReference type="InterPro" id="IPR011009">
    <property type="entry name" value="Kinase-like_dom_sf"/>
</dbReference>
<dbReference type="AlphaFoldDB" id="A0A8T0H2D5"/>
<comment type="caution">
    <text evidence="2">The sequence shown here is derived from an EMBL/GenBank/DDBJ whole genome shotgun (WGS) entry which is preliminary data.</text>
</comment>
<dbReference type="EMBL" id="CM026429">
    <property type="protein sequence ID" value="KAG0564885.1"/>
    <property type="molecule type" value="Genomic_DNA"/>
</dbReference>
<dbReference type="InterPro" id="IPR051681">
    <property type="entry name" value="Ser/Thr_Kinases-Pseudokinases"/>
</dbReference>
<dbReference type="GO" id="GO:0005524">
    <property type="term" value="F:ATP binding"/>
    <property type="evidence" value="ECO:0007669"/>
    <property type="project" value="InterPro"/>
</dbReference>
<dbReference type="SUPFAM" id="SSF56112">
    <property type="entry name" value="Protein kinase-like (PK-like)"/>
    <property type="match status" value="2"/>
</dbReference>
<dbReference type="SMART" id="SM00220">
    <property type="entry name" value="S_TKc"/>
    <property type="match status" value="2"/>
</dbReference>
<dbReference type="PROSITE" id="PS00108">
    <property type="entry name" value="PROTEIN_KINASE_ST"/>
    <property type="match status" value="2"/>
</dbReference>
<accession>A0A8T0H2D5</accession>
<sequence>MAWWKLMNQPSSGLPPEIEAARDGGGSMETIFSISNPADVYVTAAQQNMHLLKFNREQCEYLIDKLKGAIRSASSFLEVLQAKDHGHPSQAMGAQTIELLVASAKQVESFVQGCCKDLWIESAMTLTNMSEYVSSLGFNLELCRVTLCEVWSGTRSLTLDEVDDINRNEVETVKLKALVDVDALLTKVILSLHTLVDGDRDLAVYLLQSLLRIPTSYDENFLGKTSDVVPGVKLGSGSSGIVYKVMWLRIPAAQKTFFGRENLDFIKEAGVLSQLFHPNIVSMFCCTMDKRTCSIIMELMDEDLYSLFQRRFEEPNGYHPFPLGEALDIMLQIGEAVKYLHEKRIVHMDLKSSNVLVKHGDGVIYAKLASFDLSKKNVASTFSGMTYHIGSTRWMAPEVFKLHPWDHGYLSKDIARISFKCDTYSFAMVCYEILSGLIPFSELSLMQLNQLKTVVLIGSRPILPDHCPPYLKALIERCWDQIPSRRPTFTEICLQLKHMKHLVLISVHTMAGGASLDLVSADMPMEPSASHELMETAASNTPMKMIAGDMPVVEGIPLKTAVPTVPMETKEASLTLARDTPVEMRAGDSSVDTLTRETLMDMTSTAGDIRADHTAPVDIQVETTTKEGLLGTVVQGTGDTYVRIHLGKQLGKGASATVYECVWNGKKCATKLFTSTNAPEFEREVNLLKELCHDNIMSLLDWAKTKHRLLVVMDMMDGDLLQVMQEKMINEDRDTPFTNPVAVDTMLQIACGVKYLHENHIVHRDLKSENILVKRVKVSKSENNFIVKVADFGLSLFKEVSTTNTEVLNVGTNRYMPPELIKLSELLDIPLTEVRRLPPQKVNHLYKGDVYCFALVCCDILTGDRPFPKISDIDVKRMVLNGARPELPTTCPPSLEVLIKDCWNHDPKKRPKFDDICRRLEIIKASLGTDDAGQVIQMASQKVDIASSTSSAVKETESGHVRNRSALDPTPKKVGWLPFNWMVSLCKCKCQDSS</sequence>
<feature type="domain" description="Protein kinase" evidence="1">
    <location>
        <begin position="644"/>
        <end position="923"/>
    </location>
</feature>
<dbReference type="PANTHER" id="PTHR44329:SF260">
    <property type="entry name" value="PROTEIN KINASE DOMAIN-CONTAINING PROTEIN"/>
    <property type="match status" value="1"/>
</dbReference>
<protein>
    <recommendedName>
        <fullName evidence="1">Protein kinase domain-containing protein</fullName>
    </recommendedName>
</protein>
<name>A0A8T0H2D5_CERPU</name>
<evidence type="ECO:0000259" key="1">
    <source>
        <dbReference type="PROSITE" id="PS50011"/>
    </source>
</evidence>
<feature type="domain" description="Protein kinase" evidence="1">
    <location>
        <begin position="228"/>
        <end position="504"/>
    </location>
</feature>
<dbReference type="Proteomes" id="UP000822688">
    <property type="component" value="Chromosome 8"/>
</dbReference>
<dbReference type="PROSITE" id="PS50011">
    <property type="entry name" value="PROTEIN_KINASE_DOM"/>
    <property type="match status" value="2"/>
</dbReference>
<dbReference type="InterPro" id="IPR000719">
    <property type="entry name" value="Prot_kinase_dom"/>
</dbReference>
<dbReference type="InterPro" id="IPR008271">
    <property type="entry name" value="Ser/Thr_kinase_AS"/>
</dbReference>
<reference evidence="2" key="1">
    <citation type="submission" date="2020-06" db="EMBL/GenBank/DDBJ databases">
        <title>WGS assembly of Ceratodon purpureus strain R40.</title>
        <authorList>
            <person name="Carey S.B."/>
            <person name="Jenkins J."/>
            <person name="Shu S."/>
            <person name="Lovell J.T."/>
            <person name="Sreedasyam A."/>
            <person name="Maumus F."/>
            <person name="Tiley G.P."/>
            <person name="Fernandez-Pozo N."/>
            <person name="Barry K."/>
            <person name="Chen C."/>
            <person name="Wang M."/>
            <person name="Lipzen A."/>
            <person name="Daum C."/>
            <person name="Saski C.A."/>
            <person name="Payton A.C."/>
            <person name="Mcbreen J.C."/>
            <person name="Conrad R.E."/>
            <person name="Kollar L.M."/>
            <person name="Olsson S."/>
            <person name="Huttunen S."/>
            <person name="Landis J.B."/>
            <person name="Wickett N.J."/>
            <person name="Johnson M.G."/>
            <person name="Rensing S.A."/>
            <person name="Grimwood J."/>
            <person name="Schmutz J."/>
            <person name="Mcdaniel S.F."/>
        </authorList>
    </citation>
    <scope>NUCLEOTIDE SEQUENCE</scope>
    <source>
        <strain evidence="2">R40</strain>
    </source>
</reference>
<evidence type="ECO:0000313" key="3">
    <source>
        <dbReference type="Proteomes" id="UP000822688"/>
    </source>
</evidence>